<dbReference type="Proteomes" id="UP001054945">
    <property type="component" value="Unassembled WGS sequence"/>
</dbReference>
<comment type="caution">
    <text evidence="1">The sequence shown here is derived from an EMBL/GenBank/DDBJ whole genome shotgun (WGS) entry which is preliminary data.</text>
</comment>
<dbReference type="AlphaFoldDB" id="A0AAV4Q418"/>
<evidence type="ECO:0000313" key="1">
    <source>
        <dbReference type="EMBL" id="GIY04027.1"/>
    </source>
</evidence>
<dbReference type="EMBL" id="BPLR01005653">
    <property type="protein sequence ID" value="GIY04027.1"/>
    <property type="molecule type" value="Genomic_DNA"/>
</dbReference>
<accession>A0AAV4Q418</accession>
<gene>
    <name evidence="1" type="ORF">CEXT_314691</name>
</gene>
<proteinExistence type="predicted"/>
<evidence type="ECO:0000313" key="2">
    <source>
        <dbReference type="Proteomes" id="UP001054945"/>
    </source>
</evidence>
<sequence>MSSSRQVAFGHHLSNFDPIKLLIRIVTWIDEGNSCREMFTQTSGKSLKRKKITTCNTVVYNKNVNFVFQIFKVLPPKSLENNIRSTALSCYLPLKPSRPCQAPEAPLVLKATSSLANLPSAINP</sequence>
<keyword evidence="2" id="KW-1185">Reference proteome</keyword>
<reference evidence="1 2" key="1">
    <citation type="submission" date="2021-06" db="EMBL/GenBank/DDBJ databases">
        <title>Caerostris extrusa draft genome.</title>
        <authorList>
            <person name="Kono N."/>
            <person name="Arakawa K."/>
        </authorList>
    </citation>
    <scope>NUCLEOTIDE SEQUENCE [LARGE SCALE GENOMIC DNA]</scope>
</reference>
<name>A0AAV4Q418_CAEEX</name>
<protein>
    <submittedName>
        <fullName evidence="1">Uncharacterized protein</fullName>
    </submittedName>
</protein>
<organism evidence="1 2">
    <name type="scientific">Caerostris extrusa</name>
    <name type="common">Bark spider</name>
    <name type="synonym">Caerostris bankana</name>
    <dbReference type="NCBI Taxonomy" id="172846"/>
    <lineage>
        <taxon>Eukaryota</taxon>
        <taxon>Metazoa</taxon>
        <taxon>Ecdysozoa</taxon>
        <taxon>Arthropoda</taxon>
        <taxon>Chelicerata</taxon>
        <taxon>Arachnida</taxon>
        <taxon>Araneae</taxon>
        <taxon>Araneomorphae</taxon>
        <taxon>Entelegynae</taxon>
        <taxon>Araneoidea</taxon>
        <taxon>Araneidae</taxon>
        <taxon>Caerostris</taxon>
    </lineage>
</organism>